<protein>
    <recommendedName>
        <fullName evidence="5">Bacterial membrane protein YfhO</fullName>
    </recommendedName>
</protein>
<evidence type="ECO:0000256" key="1">
    <source>
        <dbReference type="SAM" id="MobiDB-lite"/>
    </source>
</evidence>
<feature type="transmembrane region" description="Helical" evidence="2">
    <location>
        <begin position="94"/>
        <end position="116"/>
    </location>
</feature>
<dbReference type="Proteomes" id="UP000324233">
    <property type="component" value="Chromosome"/>
</dbReference>
<feature type="transmembrane region" description="Helical" evidence="2">
    <location>
        <begin position="402"/>
        <end position="421"/>
    </location>
</feature>
<dbReference type="PANTHER" id="PTHR38454">
    <property type="entry name" value="INTEGRAL MEMBRANE PROTEIN-RELATED"/>
    <property type="match status" value="1"/>
</dbReference>
<evidence type="ECO:0008006" key="5">
    <source>
        <dbReference type="Google" id="ProtNLM"/>
    </source>
</evidence>
<keyword evidence="2" id="KW-0812">Transmembrane</keyword>
<organism evidence="3 4">
    <name type="scientific">Aquisphaera giovannonii</name>
    <dbReference type="NCBI Taxonomy" id="406548"/>
    <lineage>
        <taxon>Bacteria</taxon>
        <taxon>Pseudomonadati</taxon>
        <taxon>Planctomycetota</taxon>
        <taxon>Planctomycetia</taxon>
        <taxon>Isosphaerales</taxon>
        <taxon>Isosphaeraceae</taxon>
        <taxon>Aquisphaera</taxon>
    </lineage>
</organism>
<dbReference type="AlphaFoldDB" id="A0A5B9W8P8"/>
<name>A0A5B9W8P8_9BACT</name>
<proteinExistence type="predicted"/>
<feature type="transmembrane region" description="Helical" evidence="2">
    <location>
        <begin position="530"/>
        <end position="550"/>
    </location>
</feature>
<dbReference type="OrthoDB" id="9772884at2"/>
<keyword evidence="4" id="KW-1185">Reference proteome</keyword>
<feature type="transmembrane region" description="Helical" evidence="2">
    <location>
        <begin position="337"/>
        <end position="360"/>
    </location>
</feature>
<evidence type="ECO:0000256" key="2">
    <source>
        <dbReference type="SAM" id="Phobius"/>
    </source>
</evidence>
<reference evidence="3 4" key="1">
    <citation type="submission" date="2019-08" db="EMBL/GenBank/DDBJ databases">
        <title>Deep-cultivation of Planctomycetes and their phenomic and genomic characterization uncovers novel biology.</title>
        <authorList>
            <person name="Wiegand S."/>
            <person name="Jogler M."/>
            <person name="Boedeker C."/>
            <person name="Pinto D."/>
            <person name="Vollmers J."/>
            <person name="Rivas-Marin E."/>
            <person name="Kohn T."/>
            <person name="Peeters S.H."/>
            <person name="Heuer A."/>
            <person name="Rast P."/>
            <person name="Oberbeckmann S."/>
            <person name="Bunk B."/>
            <person name="Jeske O."/>
            <person name="Meyerdierks A."/>
            <person name="Storesund J.E."/>
            <person name="Kallscheuer N."/>
            <person name="Luecker S."/>
            <person name="Lage O.M."/>
            <person name="Pohl T."/>
            <person name="Merkel B.J."/>
            <person name="Hornburger P."/>
            <person name="Mueller R.-W."/>
            <person name="Bruemmer F."/>
            <person name="Labrenz M."/>
            <person name="Spormann A.M."/>
            <person name="Op den Camp H."/>
            <person name="Overmann J."/>
            <person name="Amann R."/>
            <person name="Jetten M.S.M."/>
            <person name="Mascher T."/>
            <person name="Medema M.H."/>
            <person name="Devos D.P."/>
            <person name="Kaster A.-K."/>
            <person name="Ovreas L."/>
            <person name="Rohde M."/>
            <person name="Galperin M.Y."/>
            <person name="Jogler C."/>
        </authorList>
    </citation>
    <scope>NUCLEOTIDE SEQUENCE [LARGE SCALE GENOMIC DNA]</scope>
    <source>
        <strain evidence="3 4">OJF2</strain>
    </source>
</reference>
<keyword evidence="2" id="KW-1133">Transmembrane helix</keyword>
<feature type="region of interest" description="Disordered" evidence="1">
    <location>
        <begin position="467"/>
        <end position="488"/>
    </location>
</feature>
<feature type="transmembrane region" description="Helical" evidence="2">
    <location>
        <begin position="308"/>
        <end position="325"/>
    </location>
</feature>
<dbReference type="PANTHER" id="PTHR38454:SF1">
    <property type="entry name" value="INTEGRAL MEMBRANE PROTEIN"/>
    <property type="match status" value="1"/>
</dbReference>
<evidence type="ECO:0000313" key="4">
    <source>
        <dbReference type="Proteomes" id="UP000324233"/>
    </source>
</evidence>
<feature type="transmembrane region" description="Helical" evidence="2">
    <location>
        <begin position="17"/>
        <end position="34"/>
    </location>
</feature>
<feature type="transmembrane region" description="Helical" evidence="2">
    <location>
        <begin position="372"/>
        <end position="390"/>
    </location>
</feature>
<dbReference type="EMBL" id="CP042997">
    <property type="protein sequence ID" value="QEH36998.1"/>
    <property type="molecule type" value="Genomic_DNA"/>
</dbReference>
<keyword evidence="2" id="KW-0472">Membrane</keyword>
<feature type="transmembrane region" description="Helical" evidence="2">
    <location>
        <begin position="502"/>
        <end position="521"/>
    </location>
</feature>
<evidence type="ECO:0000313" key="3">
    <source>
        <dbReference type="EMBL" id="QEH36998.1"/>
    </source>
</evidence>
<gene>
    <name evidence="3" type="ORF">OJF2_55830</name>
</gene>
<dbReference type="KEGG" id="agv:OJF2_55830"/>
<accession>A0A5B9W8P8</accession>
<sequence length="853" mass="91264">MIVENQGNEADRRSSRVAVSLILLAGAIQAWLWPVGIGGKMPVGGDVTRFFLGLMDVLSQSLKSRRLPFWNDLWGDGFPGVGESQMGVFYPPHLLLYGLLATEYAYVGSLVIHTLWGGFGAWWAARRFGASPAGAGLAAFAFSASGFFVIHATHQWGYTTGSWMPWAWGLAWSVLDRSHRRAGRDALLLAAVLALQVLPGHFQVAFLTEVGVAILAACGAAERGLAGARRVGLVLIALLAVLPLSAVQVWPTARLAVLAASQRDFGYLSGFAATPFHLVSFVAPDLFHHSPFWRPLVWDPLHTSPEEMLAYIGLVPAFLAVLAVLRDSKRDAATRALAVLAGLTLLLSLGPYVPGFRLLIRLPGFSFFRAPARWTLATSLAMALLAGKGLDRCREWPRLPRSLALLSALGIAWILATVGLLELAQLAGRSGTDSWLSAGFERAFRARPWADDPDFRAVIALARRSGGEGRRPAGISSRPGGSEDRTPRNFEEARGGIYARELAGPAAVLGGVLLVAGLAAVPPLRDRRGFLPSALLLLSFADLMALGIGMKVPTGPLRTAPEMSPVMAYLSSLPRGTRVADTAGNFSMRAGLSPITAYRTLDLPTVPGLAQLASGPLDSLPVSTAVRKAMRAEGVGVRVLSPAEVEQARRTPRAPGSPPPLEGRLMEDPALAEWLYGPDPGGPSRGPAGTFSVVRPGGEPARAWLVPLTGMAHPEILDSWGGEPGVLLELFDGARPLRHSAPTPERWEIVVDAAEPGWIVISMLADPQWKASWIDGAGGSRDAQVLPTFRRSRSDGGWQRVKVPGSGRWTLRLEYRANDVEAGAAASAVAWLAWGVLWLRGLPRGPREGRHGE</sequence>
<feature type="transmembrane region" description="Helical" evidence="2">
    <location>
        <begin position="231"/>
        <end position="253"/>
    </location>
</feature>
<feature type="transmembrane region" description="Helical" evidence="2">
    <location>
        <begin position="128"/>
        <end position="150"/>
    </location>
</feature>
<dbReference type="RefSeq" id="WP_148596618.1">
    <property type="nucleotide sequence ID" value="NZ_CP042997.1"/>
</dbReference>
<dbReference type="InterPro" id="IPR018580">
    <property type="entry name" value="Uncharacterised_YfhO"/>
</dbReference>